<feature type="transmembrane region" description="Helical" evidence="1">
    <location>
        <begin position="12"/>
        <end position="28"/>
    </location>
</feature>
<name>A0A0R2XAP3_9BACT</name>
<protein>
    <recommendedName>
        <fullName evidence="1">Probable beta-carotene 15,15'-dioxygenase</fullName>
        <ecNumber evidence="1">1.13.11.63</ecNumber>
    </recommendedName>
</protein>
<keyword evidence="1" id="KW-0408">Iron</keyword>
<feature type="transmembrane region" description="Helical" evidence="1">
    <location>
        <begin position="189"/>
        <end position="213"/>
    </location>
</feature>
<evidence type="ECO:0000313" key="2">
    <source>
        <dbReference type="EMBL" id="KRP33210.1"/>
    </source>
</evidence>
<keyword evidence="1" id="KW-0479">Metal-binding</keyword>
<feature type="binding site" evidence="1">
    <location>
        <position position="211"/>
    </location>
    <ligand>
        <name>Fe cation</name>
        <dbReference type="ChEBI" id="CHEBI:24875"/>
    </ligand>
</feature>
<reference evidence="2 3" key="1">
    <citation type="submission" date="2015-10" db="EMBL/GenBank/DDBJ databases">
        <title>Metagenome-Assembled Genomes uncover a global brackish microbiome.</title>
        <authorList>
            <person name="Hugerth L.W."/>
            <person name="Larsson J."/>
            <person name="Alneberg J."/>
            <person name="Lindh M.V."/>
            <person name="Legrand C."/>
            <person name="Pinhassi J."/>
            <person name="Andersson A.F."/>
        </authorList>
    </citation>
    <scope>NUCLEOTIDE SEQUENCE [LARGE SCALE GENOMIC DNA]</scope>
    <source>
        <strain evidence="2">BACL9 MAG-120820-bin42</strain>
    </source>
</reference>
<dbReference type="GO" id="GO:0003834">
    <property type="term" value="F:beta-carotene 15,15'-dioxygenase activity"/>
    <property type="evidence" value="ECO:0007669"/>
    <property type="project" value="UniProtKB-EC"/>
</dbReference>
<dbReference type="GO" id="GO:0016121">
    <property type="term" value="P:carotene catabolic process"/>
    <property type="evidence" value="ECO:0007669"/>
    <property type="project" value="UniProtKB-UniRule"/>
</dbReference>
<keyword evidence="1" id="KW-1133">Transmembrane helix</keyword>
<dbReference type="EC" id="1.13.11.63" evidence="1"/>
<comment type="caution">
    <text evidence="2">The sequence shown here is derived from an EMBL/GenBank/DDBJ whole genome shotgun (WGS) entry which is preliminary data.</text>
</comment>
<keyword evidence="1" id="KW-0472">Membrane</keyword>
<feature type="transmembrane region" description="Helical" evidence="1">
    <location>
        <begin position="238"/>
        <end position="257"/>
    </location>
</feature>
<evidence type="ECO:0000313" key="3">
    <source>
        <dbReference type="Proteomes" id="UP000051557"/>
    </source>
</evidence>
<keyword evidence="1" id="KW-0560">Oxidoreductase</keyword>
<comment type="similarity">
    <text evidence="1">Belongs to the Brp/Blh beta-carotene diooxygenase family.</text>
</comment>
<comment type="catalytic activity">
    <reaction evidence="1">
        <text>all-trans-beta-carotene + O2 = 2 all-trans-retinal</text>
        <dbReference type="Rhea" id="RHEA:32887"/>
        <dbReference type="ChEBI" id="CHEBI:15379"/>
        <dbReference type="ChEBI" id="CHEBI:17579"/>
        <dbReference type="ChEBI" id="CHEBI:17898"/>
        <dbReference type="EC" id="1.13.11.63"/>
    </reaction>
</comment>
<dbReference type="Pfam" id="PF15461">
    <property type="entry name" value="BCD"/>
    <property type="match status" value="1"/>
</dbReference>
<feature type="binding site" evidence="1">
    <location>
        <position position="104"/>
    </location>
    <ligand>
        <name>Fe cation</name>
        <dbReference type="ChEBI" id="CHEBI:24875"/>
    </ligand>
</feature>
<comment type="function">
    <text evidence="1">Catalyzes the cleavage of beta-carotene at its central double bond (15,15') to yield two molecules of all-trans-retinal.</text>
</comment>
<keyword evidence="1" id="KW-0812">Transmembrane</keyword>
<comment type="cofactor">
    <cofactor evidence="1">
        <name>Fe(2+)</name>
        <dbReference type="ChEBI" id="CHEBI:29033"/>
    </cofactor>
</comment>
<dbReference type="GO" id="GO:0005506">
    <property type="term" value="F:iron ion binding"/>
    <property type="evidence" value="ECO:0007669"/>
    <property type="project" value="UniProtKB-UniRule"/>
</dbReference>
<dbReference type="Proteomes" id="UP000051557">
    <property type="component" value="Unassembled WGS sequence"/>
</dbReference>
<organism evidence="2 3">
    <name type="scientific">Verrucomicrobia subdivision 6 bacterium BACL9 MAG-120820-bin42</name>
    <dbReference type="NCBI Taxonomy" id="1655634"/>
    <lineage>
        <taxon>Bacteria</taxon>
        <taxon>Pseudomonadati</taxon>
        <taxon>Verrucomicrobiota</taxon>
        <taxon>Verrucomicrobiia</taxon>
        <taxon>Verrucomicrobiales</taxon>
        <taxon>Verrucomicrobia subdivision 6</taxon>
    </lineage>
</organism>
<sequence>MPVLLKQTGPWLLASLITLLSLFFPQSASFLAPWFFLSSALVLGVPHGACDLWIPGWVLHRPSRLPFLFIFFILYLSLSAAYLLLWRSYPLPSTFFFLALTAWHWGTADASVETSLNRSWLLFAIGRGSLVMLAPFAFHLADTWSVILLLAPAAGAPPTSFPFIPALLFATALNLLSRPSIHQTIETSLLLLLFYLTPPLLSVGTYFVAFHAWRHLLRLSAIRDQLAPIDPIPRWTHSVLQLLLLSIPLTLASLAFLRWIPPFLTSSFPQGENWVGPYLILLAVLTLPHAILVGWIDQKSLESSLPET</sequence>
<feature type="transmembrane region" description="Helical" evidence="1">
    <location>
        <begin position="120"/>
        <end position="140"/>
    </location>
</feature>
<comment type="subcellular location">
    <subcellularLocation>
        <location evidence="1">Cell membrane</location>
        <topology evidence="1">Multi-pass membrane protein</topology>
    </subcellularLocation>
</comment>
<dbReference type="EMBL" id="LIDM01000017">
    <property type="protein sequence ID" value="KRP33210.1"/>
    <property type="molecule type" value="Genomic_DNA"/>
</dbReference>
<feature type="binding site" evidence="1">
    <location>
        <position position="47"/>
    </location>
    <ligand>
        <name>Fe cation</name>
        <dbReference type="ChEBI" id="CHEBI:24875"/>
    </ligand>
</feature>
<dbReference type="InterPro" id="IPR022270">
    <property type="entry name" value="Blh_diox"/>
</dbReference>
<dbReference type="AlphaFoldDB" id="A0A0R2XAP3"/>
<proteinExistence type="inferred from homology"/>
<feature type="transmembrane region" description="Helical" evidence="1">
    <location>
        <begin position="278"/>
        <end position="296"/>
    </location>
</feature>
<accession>A0A0R2XAP3</accession>
<evidence type="ECO:0000256" key="1">
    <source>
        <dbReference type="HAMAP-Rule" id="MF_02093"/>
    </source>
</evidence>
<dbReference type="GO" id="GO:0010436">
    <property type="term" value="F:carotenoid dioxygenase activity"/>
    <property type="evidence" value="ECO:0007669"/>
    <property type="project" value="UniProtKB-UniRule"/>
</dbReference>
<keyword evidence="1" id="KW-0223">Dioxygenase</keyword>
<gene>
    <name evidence="2" type="ORF">ABS32_00965</name>
</gene>
<feature type="transmembrane region" description="Helical" evidence="1">
    <location>
        <begin position="66"/>
        <end position="85"/>
    </location>
</feature>
<keyword evidence="1" id="KW-1003">Cell membrane</keyword>
<feature type="transmembrane region" description="Helical" evidence="1">
    <location>
        <begin position="160"/>
        <end position="177"/>
    </location>
</feature>
<dbReference type="GO" id="GO:0005886">
    <property type="term" value="C:plasma membrane"/>
    <property type="evidence" value="ECO:0007669"/>
    <property type="project" value="UniProtKB-SubCell"/>
</dbReference>
<feature type="binding site" evidence="1">
    <location>
        <position position="215"/>
    </location>
    <ligand>
        <name>Fe cation</name>
        <dbReference type="ChEBI" id="CHEBI:24875"/>
    </ligand>
</feature>
<dbReference type="HAMAP" id="MF_02093">
    <property type="entry name" value="Beta_carotene_diox"/>
    <property type="match status" value="1"/>
</dbReference>
<dbReference type="NCBIfam" id="TIGR03753">
    <property type="entry name" value="blh_monoox"/>
    <property type="match status" value="1"/>
</dbReference>